<accession>A0A8S4DBU7</accession>
<feature type="transmembrane region" description="Helical" evidence="1">
    <location>
        <begin position="31"/>
        <end position="50"/>
    </location>
</feature>
<keyword evidence="1" id="KW-1133">Transmembrane helix</keyword>
<proteinExistence type="predicted"/>
<organism evidence="2 3">
    <name type="scientific">Plutella xylostella</name>
    <name type="common">Diamondback moth</name>
    <name type="synonym">Plutella maculipennis</name>
    <dbReference type="NCBI Taxonomy" id="51655"/>
    <lineage>
        <taxon>Eukaryota</taxon>
        <taxon>Metazoa</taxon>
        <taxon>Ecdysozoa</taxon>
        <taxon>Arthropoda</taxon>
        <taxon>Hexapoda</taxon>
        <taxon>Insecta</taxon>
        <taxon>Pterygota</taxon>
        <taxon>Neoptera</taxon>
        <taxon>Endopterygota</taxon>
        <taxon>Lepidoptera</taxon>
        <taxon>Glossata</taxon>
        <taxon>Ditrysia</taxon>
        <taxon>Yponomeutoidea</taxon>
        <taxon>Plutellidae</taxon>
        <taxon>Plutella</taxon>
    </lineage>
</organism>
<feature type="transmembrane region" description="Helical" evidence="1">
    <location>
        <begin position="124"/>
        <end position="141"/>
    </location>
</feature>
<protein>
    <submittedName>
        <fullName evidence="2">(diamondback moth) hypothetical protein</fullName>
    </submittedName>
</protein>
<comment type="caution">
    <text evidence="2">The sequence shown here is derived from an EMBL/GenBank/DDBJ whole genome shotgun (WGS) entry which is preliminary data.</text>
</comment>
<dbReference type="Proteomes" id="UP000653454">
    <property type="component" value="Unassembled WGS sequence"/>
</dbReference>
<dbReference type="AlphaFoldDB" id="A0A8S4DBU7"/>
<feature type="transmembrane region" description="Helical" evidence="1">
    <location>
        <begin position="99"/>
        <end position="118"/>
    </location>
</feature>
<gene>
    <name evidence="2" type="ORF">PLXY2_LOCUS1497</name>
</gene>
<keyword evidence="3" id="KW-1185">Reference proteome</keyword>
<evidence type="ECO:0000256" key="1">
    <source>
        <dbReference type="SAM" id="Phobius"/>
    </source>
</evidence>
<dbReference type="EMBL" id="CAJHNJ030000003">
    <property type="protein sequence ID" value="CAG9094865.1"/>
    <property type="molecule type" value="Genomic_DNA"/>
</dbReference>
<keyword evidence="1" id="KW-0472">Membrane</keyword>
<evidence type="ECO:0000313" key="2">
    <source>
        <dbReference type="EMBL" id="CAG9094865.1"/>
    </source>
</evidence>
<evidence type="ECO:0000313" key="3">
    <source>
        <dbReference type="Proteomes" id="UP000653454"/>
    </source>
</evidence>
<name>A0A8S4DBU7_PLUXY</name>
<sequence>MQRGQERIAALAAAYISGARAAVLWGAAFVWDWLWLLLVYLCVVATLAAFQETTLSTPEELDKCVYIVFRHKYGAVIESVINEFIGVDKRPMQRGQERIAALAAAYISGVRMAVLWGAAFVWDWLWLLLVYLCVVATLAAAQETTLSTPEELERKRWIEKKNGVPQGIFLAPPFFNMYGWKIELSTHIKSVYRVDTRPMQRGQGHITGACCCIHLGRARGGAVGRGLRVGLAVAAGVPVRGGHARRRTRDHALHARGAGYVEPAIETCVCHINLH</sequence>
<keyword evidence="1" id="KW-0812">Transmembrane</keyword>
<reference evidence="2" key="1">
    <citation type="submission" date="2020-11" db="EMBL/GenBank/DDBJ databases">
        <authorList>
            <person name="Whiteford S."/>
        </authorList>
    </citation>
    <scope>NUCLEOTIDE SEQUENCE</scope>
</reference>